<dbReference type="InterPro" id="IPR007421">
    <property type="entry name" value="Schlafen_AlbA_2_dom"/>
</dbReference>
<dbReference type="Proteomes" id="UP000282386">
    <property type="component" value="Chromosome"/>
</dbReference>
<dbReference type="PANTHER" id="PTHR30595">
    <property type="entry name" value="GLPR-RELATED TRANSCRIPTIONAL REPRESSOR"/>
    <property type="match status" value="1"/>
</dbReference>
<dbReference type="RefSeq" id="WP_126499419.1">
    <property type="nucleotide sequence ID" value="NZ_LR134479.1"/>
</dbReference>
<proteinExistence type="predicted"/>
<dbReference type="Pfam" id="PF13749">
    <property type="entry name" value="HATPase_c_4"/>
    <property type="match status" value="1"/>
</dbReference>
<dbReference type="AlphaFoldDB" id="A0A7Z9D4S3"/>
<dbReference type="Gene3D" id="3.30.565.60">
    <property type="match status" value="1"/>
</dbReference>
<dbReference type="InterPro" id="IPR038461">
    <property type="entry name" value="Schlafen_AlbA_2_dom_sf"/>
</dbReference>
<sequence>MRTHEWTPERLGNTLAELRRYSGDTHRLEVKKAHDGYPKSLDDTLCSFSNIHGGGTIICGVAEKESFKPVGVYDIAQLEKTVASKLRKQLVPPNTCVFYRVEYGGHDILVIEVPGLPASQRPARIGKDYYVRVGDGDHLMDEYEVTLMLSQRERRNYDAEPVEYTSPQNLDSELADSYVHSVRRVSARITSAIENEQVLKRKRVIALGDGENLTLAGLYALGDYPQQFFPSLKITGVVVDPEGKVRNLDKFEADGPIPFMLQETLVWLERNLRRPVRQLENGHLIDGEEIPAVALREIVANALVHRSLNPNTYTHEVQVRILPHEVQIVNPGGLWGITDDDLQKYGTHSRVNSLLYDICTVLRVPGEGYRVIEGEGSGIPTAQEAVRAAGLKPIRFIDGSTKFTAVLSREILREGEEYSDIQQCVAESESAPKTREDAILTALRVASRPLTVEDLYGYLPREYSTLNKAQVRYTLNKLIALNLVAREGGQGSRKTVYKSV</sequence>
<gene>
    <name evidence="2" type="ORF">NCTC10207_00102</name>
</gene>
<name>A0A7Z9D4S3_9MICC</name>
<dbReference type="Gene3D" id="3.30.950.30">
    <property type="entry name" value="Schlafen, AAA domain"/>
    <property type="match status" value="1"/>
</dbReference>
<dbReference type="InterPro" id="IPR038475">
    <property type="entry name" value="RecG_C_sf"/>
</dbReference>
<dbReference type="Pfam" id="PF04326">
    <property type="entry name" value="SLFN_AlbA_2"/>
    <property type="match status" value="1"/>
</dbReference>
<evidence type="ECO:0000313" key="3">
    <source>
        <dbReference type="Proteomes" id="UP000282386"/>
    </source>
</evidence>
<reference evidence="2 3" key="1">
    <citation type="submission" date="2018-12" db="EMBL/GenBank/DDBJ databases">
        <authorList>
            <consortium name="Pathogen Informatics"/>
        </authorList>
    </citation>
    <scope>NUCLEOTIDE SEQUENCE [LARGE SCALE GENOMIC DNA]</scope>
    <source>
        <strain evidence="2 3">NCTC10207</strain>
    </source>
</reference>
<dbReference type="EMBL" id="LR134479">
    <property type="protein sequence ID" value="VEI22036.1"/>
    <property type="molecule type" value="Genomic_DNA"/>
</dbReference>
<accession>A0A7Z9D4S3</accession>
<organism evidence="2 3">
    <name type="scientific">Rothia aeria</name>
    <dbReference type="NCBI Taxonomy" id="172042"/>
    <lineage>
        <taxon>Bacteria</taxon>
        <taxon>Bacillati</taxon>
        <taxon>Actinomycetota</taxon>
        <taxon>Actinomycetes</taxon>
        <taxon>Micrococcales</taxon>
        <taxon>Micrococcaceae</taxon>
        <taxon>Rothia</taxon>
    </lineage>
</organism>
<dbReference type="PANTHER" id="PTHR30595:SF6">
    <property type="entry name" value="SCHLAFEN ALBA-2 DOMAIN-CONTAINING PROTEIN"/>
    <property type="match status" value="1"/>
</dbReference>
<feature type="domain" description="Schlafen AlbA-2" evidence="1">
    <location>
        <begin position="26"/>
        <end position="140"/>
    </location>
</feature>
<evidence type="ECO:0000259" key="1">
    <source>
        <dbReference type="Pfam" id="PF04326"/>
    </source>
</evidence>
<evidence type="ECO:0000313" key="2">
    <source>
        <dbReference type="EMBL" id="VEI22036.1"/>
    </source>
</evidence>
<protein>
    <submittedName>
        <fullName evidence="2">Divergent AAA domain</fullName>
    </submittedName>
</protein>